<dbReference type="PRINTS" id="PR00983">
    <property type="entry name" value="TRNASYNTHCYS"/>
</dbReference>
<feature type="short sequence motif" description="'HIGH' region" evidence="12">
    <location>
        <begin position="31"/>
        <end position="41"/>
    </location>
</feature>
<dbReference type="GO" id="GO:0004817">
    <property type="term" value="F:cysteine-tRNA ligase activity"/>
    <property type="evidence" value="ECO:0007669"/>
    <property type="project" value="UniProtKB-EC"/>
</dbReference>
<dbReference type="InterPro" id="IPR024909">
    <property type="entry name" value="Cys-tRNA/MSH_ligase"/>
</dbReference>
<evidence type="ECO:0000256" key="5">
    <source>
        <dbReference type="ARBA" id="ARBA00022598"/>
    </source>
</evidence>
<keyword evidence="4 12" id="KW-0963">Cytoplasm</keyword>
<comment type="subcellular location">
    <subcellularLocation>
        <location evidence="1 12">Cytoplasm</location>
    </subcellularLocation>
</comment>
<evidence type="ECO:0000256" key="9">
    <source>
        <dbReference type="ARBA" id="ARBA00022840"/>
    </source>
</evidence>
<evidence type="ECO:0000256" key="4">
    <source>
        <dbReference type="ARBA" id="ARBA00022490"/>
    </source>
</evidence>
<feature type="binding site" evidence="12">
    <location>
        <position position="270"/>
    </location>
    <ligand>
        <name>ATP</name>
        <dbReference type="ChEBI" id="CHEBI:30616"/>
    </ligand>
</feature>
<dbReference type="InterPro" id="IPR056411">
    <property type="entry name" value="CysS_C"/>
</dbReference>
<feature type="short sequence motif" description="'KMSKS' region" evidence="12">
    <location>
        <begin position="267"/>
        <end position="271"/>
    </location>
</feature>
<dbReference type="Pfam" id="PF23493">
    <property type="entry name" value="CysS_C"/>
    <property type="match status" value="1"/>
</dbReference>
<comment type="catalytic activity">
    <reaction evidence="12">
        <text>tRNA(Cys) + L-cysteine + ATP = L-cysteinyl-tRNA(Cys) + AMP + diphosphate</text>
        <dbReference type="Rhea" id="RHEA:17773"/>
        <dbReference type="Rhea" id="RHEA-COMP:9661"/>
        <dbReference type="Rhea" id="RHEA-COMP:9679"/>
        <dbReference type="ChEBI" id="CHEBI:30616"/>
        <dbReference type="ChEBI" id="CHEBI:33019"/>
        <dbReference type="ChEBI" id="CHEBI:35235"/>
        <dbReference type="ChEBI" id="CHEBI:78442"/>
        <dbReference type="ChEBI" id="CHEBI:78517"/>
        <dbReference type="ChEBI" id="CHEBI:456215"/>
        <dbReference type="EC" id="6.1.1.16"/>
    </reaction>
</comment>
<dbReference type="InterPro" id="IPR015803">
    <property type="entry name" value="Cys-tRNA-ligase"/>
</dbReference>
<comment type="subunit">
    <text evidence="3 12">Monomer.</text>
</comment>
<protein>
    <recommendedName>
        <fullName evidence="12">Cysteine--tRNA ligase</fullName>
        <ecNumber evidence="12">6.1.1.16</ecNumber>
    </recommendedName>
    <alternativeName>
        <fullName evidence="12">Cysteinyl-tRNA synthetase</fullName>
        <shortName evidence="12">CysRS</shortName>
    </alternativeName>
</protein>
<dbReference type="HAMAP" id="MF_00041">
    <property type="entry name" value="Cys_tRNA_synth"/>
    <property type="match status" value="1"/>
</dbReference>
<comment type="cofactor">
    <cofactor evidence="12">
        <name>Zn(2+)</name>
        <dbReference type="ChEBI" id="CHEBI:29105"/>
    </cofactor>
    <text evidence="12">Binds 1 zinc ion per subunit.</text>
</comment>
<dbReference type="NCBIfam" id="TIGR00435">
    <property type="entry name" value="cysS"/>
    <property type="match status" value="1"/>
</dbReference>
<comment type="caution">
    <text evidence="14">The sequence shown here is derived from an EMBL/GenBank/DDBJ whole genome shotgun (WGS) entry which is preliminary data.</text>
</comment>
<dbReference type="InterPro" id="IPR015273">
    <property type="entry name" value="Cys-tRNA-synt_Ia_DALR"/>
</dbReference>
<accession>A0ABX9XIP0</accession>
<comment type="similarity">
    <text evidence="2 12">Belongs to the class-I aminoacyl-tRNA synthetase family.</text>
</comment>
<dbReference type="RefSeq" id="WP_123889314.1">
    <property type="nucleotide sequence ID" value="NZ_RKKU01000008.1"/>
</dbReference>
<evidence type="ECO:0000259" key="13">
    <source>
        <dbReference type="SMART" id="SM00840"/>
    </source>
</evidence>
<evidence type="ECO:0000256" key="1">
    <source>
        <dbReference type="ARBA" id="ARBA00004496"/>
    </source>
</evidence>
<feature type="domain" description="Cysteinyl-tRNA synthetase class Ia DALR" evidence="13">
    <location>
        <begin position="341"/>
        <end position="402"/>
    </location>
</feature>
<sequence length="461" mass="51354">MALTIYNTLSKTKETFKPLIGNQVRMYVCGMTVYDFCHIGHARVMVAFDVVSRWFRHSGYDLTYIRNITDIDDKIIRRANENGETFQQLTGRMIDAMHEDEARLNVLRPDQEPKASEHIQGMHSMIQTLIDKGFAYAPGNGDVYYRVSRFADYGKLSRKKTEDLRSGARVEVDEAKEDPLDFVLWKAVKPGEPSWASPWGEGRPGWHIECSVMSTCCLGNTFDIHGGGPDLVFPHHENEIAQSEAATGEQYAASWMHAGAVRVDGEKMSKSLGNFFTIREVLEKYHPEVVRYLLVSSHYRSAINYSEDNLKEAKGALERFYHALKGLPQAEPKGGEVLAARFAAAMDDDFNTPEACAVLFDMVREVNRLKESDLGAAASLAARVQQLADVLGVLQLEPDAFLQAGAAGKIDSAGVEALIQARLQARADKNWAESDRIRDELTAMGVVLEDGKGGTTWRLAE</sequence>
<evidence type="ECO:0000256" key="8">
    <source>
        <dbReference type="ARBA" id="ARBA00022833"/>
    </source>
</evidence>
<evidence type="ECO:0000256" key="10">
    <source>
        <dbReference type="ARBA" id="ARBA00022917"/>
    </source>
</evidence>
<reference evidence="14 15" key="1">
    <citation type="submission" date="2018-11" db="EMBL/GenBank/DDBJ databases">
        <authorList>
            <person name="Jang G.I."/>
            <person name="Hwang C.Y."/>
        </authorList>
    </citation>
    <scope>NUCLEOTIDE SEQUENCE [LARGE SCALE GENOMIC DNA]</scope>
    <source>
        <strain evidence="14 15">SSM26</strain>
    </source>
</reference>
<gene>
    <name evidence="12" type="primary">cysS</name>
    <name evidence="14" type="ORF">EF096_09140</name>
</gene>
<keyword evidence="11 12" id="KW-0030">Aminoacyl-tRNA synthetase</keyword>
<feature type="binding site" evidence="12">
    <location>
        <position position="210"/>
    </location>
    <ligand>
        <name>Zn(2+)</name>
        <dbReference type="ChEBI" id="CHEBI:29105"/>
    </ligand>
</feature>
<keyword evidence="8 12" id="KW-0862">Zinc</keyword>
<dbReference type="InterPro" id="IPR009080">
    <property type="entry name" value="tRNAsynth_Ia_anticodon-bd"/>
</dbReference>
<dbReference type="EC" id="6.1.1.16" evidence="12"/>
<evidence type="ECO:0000256" key="3">
    <source>
        <dbReference type="ARBA" id="ARBA00011245"/>
    </source>
</evidence>
<dbReference type="Pfam" id="PF09190">
    <property type="entry name" value="DALR_2"/>
    <property type="match status" value="1"/>
</dbReference>
<dbReference type="CDD" id="cd00672">
    <property type="entry name" value="CysRS_core"/>
    <property type="match status" value="1"/>
</dbReference>
<dbReference type="Gene3D" id="3.40.50.620">
    <property type="entry name" value="HUPs"/>
    <property type="match status" value="1"/>
</dbReference>
<dbReference type="SMART" id="SM00840">
    <property type="entry name" value="DALR_2"/>
    <property type="match status" value="1"/>
</dbReference>
<dbReference type="SUPFAM" id="SSF52374">
    <property type="entry name" value="Nucleotidylyl transferase"/>
    <property type="match status" value="1"/>
</dbReference>
<dbReference type="InterPro" id="IPR032678">
    <property type="entry name" value="tRNA-synt_1_cat_dom"/>
</dbReference>
<evidence type="ECO:0000256" key="12">
    <source>
        <dbReference type="HAMAP-Rule" id="MF_00041"/>
    </source>
</evidence>
<dbReference type="Pfam" id="PF01406">
    <property type="entry name" value="tRNA-synt_1e"/>
    <property type="match status" value="1"/>
</dbReference>
<keyword evidence="9 12" id="KW-0067">ATP-binding</keyword>
<dbReference type="SUPFAM" id="SSF47323">
    <property type="entry name" value="Anticodon-binding domain of a subclass of class I aminoacyl-tRNA synthetases"/>
    <property type="match status" value="1"/>
</dbReference>
<evidence type="ECO:0000256" key="11">
    <source>
        <dbReference type="ARBA" id="ARBA00023146"/>
    </source>
</evidence>
<keyword evidence="10 12" id="KW-0648">Protein biosynthesis</keyword>
<feature type="binding site" evidence="12">
    <location>
        <position position="239"/>
    </location>
    <ligand>
        <name>Zn(2+)</name>
        <dbReference type="ChEBI" id="CHEBI:29105"/>
    </ligand>
</feature>
<evidence type="ECO:0000313" key="15">
    <source>
        <dbReference type="Proteomes" id="UP000275199"/>
    </source>
</evidence>
<keyword evidence="6 12" id="KW-0479">Metal-binding</keyword>
<name>A0ABX9XIP0_9PSED</name>
<dbReference type="InterPro" id="IPR014729">
    <property type="entry name" value="Rossmann-like_a/b/a_fold"/>
</dbReference>
<organism evidence="14 15">
    <name type="scientific">Pseudomonas neustonica</name>
    <dbReference type="NCBI Taxonomy" id="2487346"/>
    <lineage>
        <taxon>Bacteria</taxon>
        <taxon>Pseudomonadati</taxon>
        <taxon>Pseudomonadota</taxon>
        <taxon>Gammaproteobacteria</taxon>
        <taxon>Pseudomonadales</taxon>
        <taxon>Pseudomonadaceae</taxon>
        <taxon>Pseudomonas</taxon>
    </lineage>
</organism>
<keyword evidence="7 12" id="KW-0547">Nucleotide-binding</keyword>
<evidence type="ECO:0000256" key="2">
    <source>
        <dbReference type="ARBA" id="ARBA00005594"/>
    </source>
</evidence>
<dbReference type="Gene3D" id="1.20.120.1910">
    <property type="entry name" value="Cysteine-tRNA ligase, C-terminal anti-codon recognition domain"/>
    <property type="match status" value="1"/>
</dbReference>
<evidence type="ECO:0000256" key="7">
    <source>
        <dbReference type="ARBA" id="ARBA00022741"/>
    </source>
</evidence>
<evidence type="ECO:0000313" key="14">
    <source>
        <dbReference type="EMBL" id="ROZ85273.1"/>
    </source>
</evidence>
<proteinExistence type="inferred from homology"/>
<dbReference type="CDD" id="cd07963">
    <property type="entry name" value="Anticodon_Ia_Cys"/>
    <property type="match status" value="1"/>
</dbReference>
<feature type="binding site" evidence="12">
    <location>
        <position position="29"/>
    </location>
    <ligand>
        <name>Zn(2+)</name>
        <dbReference type="ChEBI" id="CHEBI:29105"/>
    </ligand>
</feature>
<dbReference type="EMBL" id="RKKU01000008">
    <property type="protein sequence ID" value="ROZ85273.1"/>
    <property type="molecule type" value="Genomic_DNA"/>
</dbReference>
<feature type="binding site" evidence="12">
    <location>
        <position position="235"/>
    </location>
    <ligand>
        <name>Zn(2+)</name>
        <dbReference type="ChEBI" id="CHEBI:29105"/>
    </ligand>
</feature>
<keyword evidence="15" id="KW-1185">Reference proteome</keyword>
<dbReference type="Proteomes" id="UP000275199">
    <property type="component" value="Unassembled WGS sequence"/>
</dbReference>
<dbReference type="PANTHER" id="PTHR10890:SF3">
    <property type="entry name" value="CYSTEINE--TRNA LIGASE, CYTOPLASMIC"/>
    <property type="match status" value="1"/>
</dbReference>
<dbReference type="PANTHER" id="PTHR10890">
    <property type="entry name" value="CYSTEINYL-TRNA SYNTHETASE"/>
    <property type="match status" value="1"/>
</dbReference>
<keyword evidence="5 12" id="KW-0436">Ligase</keyword>
<evidence type="ECO:0000256" key="6">
    <source>
        <dbReference type="ARBA" id="ARBA00022723"/>
    </source>
</evidence>